<accession>A0A976YF25</accession>
<keyword evidence="2" id="KW-1185">Reference proteome</keyword>
<organism evidence="1 2">
    <name type="scientific">Nitrososphaeria virus YSH_1032793</name>
    <dbReference type="NCBI Taxonomy" id="3071320"/>
    <lineage>
        <taxon>Viruses</taxon>
        <taxon>Duplodnaviria</taxon>
        <taxon>Heunggongvirae</taxon>
        <taxon>Uroviricota</taxon>
        <taxon>Caudoviricetes</taxon>
        <taxon>Juravirales</taxon>
        <taxon>Yanlukaviridae</taxon>
        <taxon>Sweetvirus</taxon>
        <taxon>Sweetvirus yangshanense</taxon>
    </lineage>
</organism>
<proteinExistence type="predicted"/>
<name>A0A976YF25_9CAUD</name>
<dbReference type="Proteomes" id="UP001156951">
    <property type="component" value="Segment"/>
</dbReference>
<dbReference type="EMBL" id="ON649698">
    <property type="protein sequence ID" value="UVF62232.1"/>
    <property type="molecule type" value="Genomic_DNA"/>
</dbReference>
<sequence>MSAINRPSGFTWEKTNKNKIFLQLDEVSKKNDNFVSDCLDALLGKFIIELDKRIPRDTGEYAHSWYAEREKLTILFKTELTLLATWLEISGVKAHKIEPLDPTGFLMWFDKSGLQHFAKSVWHKGYPPRPHISPAKRETRREAKWIVLAVAKKHFTFMQKTIQGSRDVPLEHYINVGRNGRLS</sequence>
<evidence type="ECO:0000313" key="1">
    <source>
        <dbReference type="EMBL" id="UVF62232.1"/>
    </source>
</evidence>
<evidence type="ECO:0000313" key="2">
    <source>
        <dbReference type="Proteomes" id="UP001156951"/>
    </source>
</evidence>
<protein>
    <submittedName>
        <fullName evidence="1">Neck protein</fullName>
    </submittedName>
</protein>
<reference evidence="1 2" key="1">
    <citation type="submission" date="2022-05" db="EMBL/GenBank/DDBJ databases">
        <title>Diverse viruses of marine archaea discovered using metagenomics.</title>
        <authorList>
            <person name="Zhou Y."/>
        </authorList>
    </citation>
    <scope>NUCLEOTIDE SEQUENCE [LARGE SCALE GENOMIC DNA]</scope>
    <source>
        <strain evidence="1">YSH_1032793</strain>
    </source>
</reference>